<evidence type="ECO:0000256" key="1">
    <source>
        <dbReference type="SAM" id="SignalP"/>
    </source>
</evidence>
<feature type="chain" id="PRO_5045649249" evidence="1">
    <location>
        <begin position="25"/>
        <end position="224"/>
    </location>
</feature>
<dbReference type="PIRSF" id="PIRSF039033">
    <property type="entry name" value="START_dom"/>
    <property type="match status" value="1"/>
</dbReference>
<organism evidence="3 4">
    <name type="scientific">Pseudoalteromonas qingdaonensis</name>
    <dbReference type="NCBI Taxonomy" id="3131913"/>
    <lineage>
        <taxon>Bacteria</taxon>
        <taxon>Pseudomonadati</taxon>
        <taxon>Pseudomonadota</taxon>
        <taxon>Gammaproteobacteria</taxon>
        <taxon>Alteromonadales</taxon>
        <taxon>Pseudoalteromonadaceae</taxon>
        <taxon>Pseudoalteromonas</taxon>
    </lineage>
</organism>
<gene>
    <name evidence="3" type="ORF">WCN91_01590</name>
</gene>
<dbReference type="PROSITE" id="PS50848">
    <property type="entry name" value="START"/>
    <property type="match status" value="1"/>
</dbReference>
<dbReference type="InterPro" id="IPR023393">
    <property type="entry name" value="START-like_dom_sf"/>
</dbReference>
<name>A0ABU9MV18_9GAMM</name>
<dbReference type="InterPro" id="IPR002913">
    <property type="entry name" value="START_lipid-bd_dom"/>
</dbReference>
<comment type="caution">
    <text evidence="3">The sequence shown here is derived from an EMBL/GenBank/DDBJ whole genome shotgun (WGS) entry which is preliminary data.</text>
</comment>
<dbReference type="Proteomes" id="UP001447008">
    <property type="component" value="Unassembled WGS sequence"/>
</dbReference>
<proteinExistence type="predicted"/>
<dbReference type="Pfam" id="PF01852">
    <property type="entry name" value="START"/>
    <property type="match status" value="1"/>
</dbReference>
<feature type="signal peptide" evidence="1">
    <location>
        <begin position="1"/>
        <end position="24"/>
    </location>
</feature>
<keyword evidence="4" id="KW-1185">Reference proteome</keyword>
<dbReference type="SUPFAM" id="SSF55961">
    <property type="entry name" value="Bet v1-like"/>
    <property type="match status" value="1"/>
</dbReference>
<dbReference type="InterPro" id="IPR051213">
    <property type="entry name" value="START_lipid_transfer"/>
</dbReference>
<reference evidence="3 4" key="1">
    <citation type="submission" date="2024-03" db="EMBL/GenBank/DDBJ databases">
        <title>Pseudoalteromonas qingdaonensis sp. nov., isolated from the intestines of marine benthic organisms.</title>
        <authorList>
            <person name="Lin X."/>
            <person name="Fang S."/>
            <person name="Hu X."/>
        </authorList>
    </citation>
    <scope>NUCLEOTIDE SEQUENCE [LARGE SCALE GENOMIC DNA]</scope>
    <source>
        <strain evidence="3 4">YIC-827</strain>
    </source>
</reference>
<protein>
    <submittedName>
        <fullName evidence="3">START domain-containing protein</fullName>
    </submittedName>
</protein>
<feature type="domain" description="START" evidence="2">
    <location>
        <begin position="22"/>
        <end position="207"/>
    </location>
</feature>
<dbReference type="InterPro" id="IPR028347">
    <property type="entry name" value="START_dom_prot"/>
</dbReference>
<evidence type="ECO:0000313" key="4">
    <source>
        <dbReference type="Proteomes" id="UP001447008"/>
    </source>
</evidence>
<evidence type="ECO:0000313" key="3">
    <source>
        <dbReference type="EMBL" id="MEM0514144.1"/>
    </source>
</evidence>
<evidence type="ECO:0000259" key="2">
    <source>
        <dbReference type="PROSITE" id="PS50848"/>
    </source>
</evidence>
<dbReference type="Gene3D" id="3.30.530.20">
    <property type="match status" value="1"/>
</dbReference>
<dbReference type="RefSeq" id="WP_342675669.1">
    <property type="nucleotide sequence ID" value="NZ_JBCGCU010000001.1"/>
</dbReference>
<sequence>MKRPVIFSLIGAISLFSAQSYAFAAQENWRTWKHSQQYQVQYYQTAQGHYAIKAKLFVAKATKAQFISLLHDTEHAPDWLEGVKRVKLLDSPSANRTLVFTHLNSPWPVADRELYTESCYEALDEQSSRLLIRSVDPDRDVGKGRVRIKELEALWVLTPRTDGLVLEYQVEADPGGAIPTWLSNKVSLKSVYKTLMNLRRVLSKTQVISPLPLQEGDCSSFKQI</sequence>
<accession>A0ABU9MV18</accession>
<keyword evidence="1" id="KW-0732">Signal</keyword>
<dbReference type="EMBL" id="JBCGCU010000001">
    <property type="protein sequence ID" value="MEM0514144.1"/>
    <property type="molecule type" value="Genomic_DNA"/>
</dbReference>
<dbReference type="PANTHER" id="PTHR19308">
    <property type="entry name" value="PHOSPHATIDYLCHOLINE TRANSFER PROTEIN"/>
    <property type="match status" value="1"/>
</dbReference>
<dbReference type="PANTHER" id="PTHR19308:SF14">
    <property type="entry name" value="START DOMAIN-CONTAINING PROTEIN"/>
    <property type="match status" value="1"/>
</dbReference>